<evidence type="ECO:0000256" key="1">
    <source>
        <dbReference type="SAM" id="MobiDB-lite"/>
    </source>
</evidence>
<feature type="compositionally biased region" description="Basic and acidic residues" evidence="1">
    <location>
        <begin position="41"/>
        <end position="54"/>
    </location>
</feature>
<gene>
    <name evidence="2" type="ORF">PCOR1329_LOCUS21401</name>
</gene>
<name>A0ABN9RJV2_9DINO</name>
<dbReference type="Proteomes" id="UP001189429">
    <property type="component" value="Unassembled WGS sequence"/>
</dbReference>
<evidence type="ECO:0000313" key="2">
    <source>
        <dbReference type="EMBL" id="CAK0819404.1"/>
    </source>
</evidence>
<feature type="region of interest" description="Disordered" evidence="1">
    <location>
        <begin position="130"/>
        <end position="162"/>
    </location>
</feature>
<feature type="region of interest" description="Disordered" evidence="1">
    <location>
        <begin position="23"/>
        <end position="117"/>
    </location>
</feature>
<dbReference type="EMBL" id="CAUYUJ010007047">
    <property type="protein sequence ID" value="CAK0819404.1"/>
    <property type="molecule type" value="Genomic_DNA"/>
</dbReference>
<organism evidence="2 3">
    <name type="scientific">Prorocentrum cordatum</name>
    <dbReference type="NCBI Taxonomy" id="2364126"/>
    <lineage>
        <taxon>Eukaryota</taxon>
        <taxon>Sar</taxon>
        <taxon>Alveolata</taxon>
        <taxon>Dinophyceae</taxon>
        <taxon>Prorocentrales</taxon>
        <taxon>Prorocentraceae</taxon>
        <taxon>Prorocentrum</taxon>
    </lineage>
</organism>
<feature type="compositionally biased region" description="Low complexity" evidence="1">
    <location>
        <begin position="82"/>
        <end position="91"/>
    </location>
</feature>
<feature type="compositionally biased region" description="Basic and acidic residues" evidence="1">
    <location>
        <begin position="92"/>
        <end position="111"/>
    </location>
</feature>
<sequence>MQLGWVKRDVGICWCSVPGVGHSGGLRQRGGEAEGFPKWPLDPRRGARPDDRSGSSEFFLDDPDDFDGAGGPLPSEPAQRQSAEAASWSSEEAMKEPEVLKTLKELHGRNDDSDDEEALEDLERLRRIGWGGLQPSGESQDDNFDPGFDPGSGPVGKDLPAAPPAAAGWAAFAPAAQPPAFQADFGGPAVPPADFQADFGGAAAPAAPPDAGFVADFGGWPGEGAAGGPPAKAAFEGQLIIELARNENIPESSGVQAVVAVVACVPPVSGLVAELGAWPLPCSRAGLHHRAPLAAPRPPRGPHGGQGALGLISDIPGPDSFGRTSPRLACGPRTQLLRPAAAR</sequence>
<proteinExistence type="predicted"/>
<accession>A0ABN9RJV2</accession>
<feature type="region of interest" description="Disordered" evidence="1">
    <location>
        <begin position="291"/>
        <end position="343"/>
    </location>
</feature>
<comment type="caution">
    <text evidence="2">The sequence shown here is derived from an EMBL/GenBank/DDBJ whole genome shotgun (WGS) entry which is preliminary data.</text>
</comment>
<evidence type="ECO:0000313" key="3">
    <source>
        <dbReference type="Proteomes" id="UP001189429"/>
    </source>
</evidence>
<protein>
    <submittedName>
        <fullName evidence="2">Uncharacterized protein</fullName>
    </submittedName>
</protein>
<reference evidence="2" key="1">
    <citation type="submission" date="2023-10" db="EMBL/GenBank/DDBJ databases">
        <authorList>
            <person name="Chen Y."/>
            <person name="Shah S."/>
            <person name="Dougan E. K."/>
            <person name="Thang M."/>
            <person name="Chan C."/>
        </authorList>
    </citation>
    <scope>NUCLEOTIDE SEQUENCE [LARGE SCALE GENOMIC DNA]</scope>
</reference>
<keyword evidence="3" id="KW-1185">Reference proteome</keyword>